<evidence type="ECO:0000256" key="17">
    <source>
        <dbReference type="ARBA" id="ARBA00049161"/>
    </source>
</evidence>
<comment type="catalytic activity">
    <reaction evidence="17">
        <text>7,8-dihydropteroate + L-glutamate + ATP = 7,8-dihydrofolate + ADP + phosphate + H(+)</text>
        <dbReference type="Rhea" id="RHEA:23584"/>
        <dbReference type="ChEBI" id="CHEBI:15378"/>
        <dbReference type="ChEBI" id="CHEBI:17839"/>
        <dbReference type="ChEBI" id="CHEBI:29985"/>
        <dbReference type="ChEBI" id="CHEBI:30616"/>
        <dbReference type="ChEBI" id="CHEBI:43474"/>
        <dbReference type="ChEBI" id="CHEBI:57451"/>
        <dbReference type="ChEBI" id="CHEBI:456216"/>
        <dbReference type="EC" id="6.3.2.12"/>
    </reaction>
</comment>
<keyword evidence="12 18" id="KW-0067">ATP-binding</keyword>
<dbReference type="GO" id="GO:0004326">
    <property type="term" value="F:tetrahydrofolylpolyglutamate synthase activity"/>
    <property type="evidence" value="ECO:0007669"/>
    <property type="project" value="UniProtKB-EC"/>
</dbReference>
<accession>A0A4Z0RAA8</accession>
<dbReference type="Pfam" id="PF08245">
    <property type="entry name" value="Mur_ligase_M"/>
    <property type="match status" value="1"/>
</dbReference>
<keyword evidence="22" id="KW-1185">Reference proteome</keyword>
<dbReference type="GO" id="GO:0008841">
    <property type="term" value="F:dihydrofolate synthase activity"/>
    <property type="evidence" value="ECO:0007669"/>
    <property type="project" value="UniProtKB-EC"/>
</dbReference>
<dbReference type="SUPFAM" id="SSF53244">
    <property type="entry name" value="MurD-like peptide ligases, peptide-binding domain"/>
    <property type="match status" value="1"/>
</dbReference>
<evidence type="ECO:0000256" key="15">
    <source>
        <dbReference type="ARBA" id="ARBA00030592"/>
    </source>
</evidence>
<evidence type="ECO:0000256" key="8">
    <source>
        <dbReference type="ARBA" id="ARBA00019357"/>
    </source>
</evidence>
<evidence type="ECO:0000256" key="3">
    <source>
        <dbReference type="ARBA" id="ARBA00005150"/>
    </source>
</evidence>
<evidence type="ECO:0000313" key="21">
    <source>
        <dbReference type="EMBL" id="TGE39700.1"/>
    </source>
</evidence>
<evidence type="ECO:0000256" key="5">
    <source>
        <dbReference type="ARBA" id="ARBA00011245"/>
    </source>
</evidence>
<dbReference type="Gene3D" id="3.40.1190.10">
    <property type="entry name" value="Mur-like, catalytic domain"/>
    <property type="match status" value="1"/>
</dbReference>
<dbReference type="EMBL" id="SPQQ01000001">
    <property type="protein sequence ID" value="TGE39700.1"/>
    <property type="molecule type" value="Genomic_DNA"/>
</dbReference>
<comment type="similarity">
    <text evidence="4 18">Belongs to the folylpolyglutamate synthase family.</text>
</comment>
<name>A0A4Z0RAA8_9FIRM</name>
<feature type="domain" description="Mur ligase central" evidence="20">
    <location>
        <begin position="51"/>
        <end position="277"/>
    </location>
</feature>
<comment type="caution">
    <text evidence="21">The sequence shown here is derived from an EMBL/GenBank/DDBJ whole genome shotgun (WGS) entry which is preliminary data.</text>
</comment>
<dbReference type="InterPro" id="IPR004101">
    <property type="entry name" value="Mur_ligase_C"/>
</dbReference>
<gene>
    <name evidence="21" type="ORF">E4K67_01505</name>
</gene>
<evidence type="ECO:0000256" key="6">
    <source>
        <dbReference type="ARBA" id="ARBA00013023"/>
    </source>
</evidence>
<comment type="pathway">
    <text evidence="2">Cofactor biosynthesis; tetrahydrofolate biosynthesis; 7,8-dihydrofolate from 2-amino-4-hydroxy-6-hydroxymethyl-7,8-dihydropteridine diphosphate and 4-aminobenzoate: step 2/2.</text>
</comment>
<dbReference type="InterPro" id="IPR036565">
    <property type="entry name" value="Mur-like_cat_sf"/>
</dbReference>
<dbReference type="PROSITE" id="PS01011">
    <property type="entry name" value="FOLYLPOLYGLU_SYNT_1"/>
    <property type="match status" value="1"/>
</dbReference>
<organism evidence="21 22">
    <name type="scientific">Desulfosporosinus fructosivorans</name>
    <dbReference type="NCBI Taxonomy" id="2018669"/>
    <lineage>
        <taxon>Bacteria</taxon>
        <taxon>Bacillati</taxon>
        <taxon>Bacillota</taxon>
        <taxon>Clostridia</taxon>
        <taxon>Eubacteriales</taxon>
        <taxon>Desulfitobacteriaceae</taxon>
        <taxon>Desulfosporosinus</taxon>
    </lineage>
</organism>
<dbReference type="GO" id="GO:0005524">
    <property type="term" value="F:ATP binding"/>
    <property type="evidence" value="ECO:0007669"/>
    <property type="project" value="UniProtKB-KW"/>
</dbReference>
<dbReference type="FunFam" id="3.40.1190.10:FF:000004">
    <property type="entry name" value="Dihydrofolate synthase/folylpolyglutamate synthase"/>
    <property type="match status" value="1"/>
</dbReference>
<dbReference type="EC" id="6.3.2.17" evidence="7"/>
<keyword evidence="13" id="KW-0460">Magnesium</keyword>
<dbReference type="InterPro" id="IPR013221">
    <property type="entry name" value="Mur_ligase_cen"/>
</dbReference>
<protein>
    <recommendedName>
        <fullName evidence="8">Dihydrofolate synthase/folylpolyglutamate synthase</fullName>
        <ecNumber evidence="6">6.3.2.12</ecNumber>
        <ecNumber evidence="7">6.3.2.17</ecNumber>
    </recommendedName>
    <alternativeName>
        <fullName evidence="15">Tetrahydrofolylpolyglutamate synthase</fullName>
    </alternativeName>
</protein>
<dbReference type="InterPro" id="IPR036615">
    <property type="entry name" value="Mur_ligase_C_dom_sf"/>
</dbReference>
<dbReference type="InterPro" id="IPR001645">
    <property type="entry name" value="Folylpolyglutamate_synth"/>
</dbReference>
<evidence type="ECO:0000256" key="14">
    <source>
        <dbReference type="ARBA" id="ARBA00022909"/>
    </source>
</evidence>
<dbReference type="PANTHER" id="PTHR11136:SF0">
    <property type="entry name" value="DIHYDROFOLATE SYNTHETASE-RELATED"/>
    <property type="match status" value="1"/>
</dbReference>
<evidence type="ECO:0000256" key="18">
    <source>
        <dbReference type="PIRNR" id="PIRNR001563"/>
    </source>
</evidence>
<keyword evidence="10" id="KW-0479">Metal-binding</keyword>
<evidence type="ECO:0000259" key="20">
    <source>
        <dbReference type="Pfam" id="PF08245"/>
    </source>
</evidence>
<dbReference type="GO" id="GO:0046872">
    <property type="term" value="F:metal ion binding"/>
    <property type="evidence" value="ECO:0007669"/>
    <property type="project" value="UniProtKB-KW"/>
</dbReference>
<evidence type="ECO:0000256" key="10">
    <source>
        <dbReference type="ARBA" id="ARBA00022723"/>
    </source>
</evidence>
<proteinExistence type="inferred from homology"/>
<dbReference type="NCBIfam" id="TIGR01499">
    <property type="entry name" value="folC"/>
    <property type="match status" value="1"/>
</dbReference>
<dbReference type="GO" id="GO:0046656">
    <property type="term" value="P:folic acid biosynthetic process"/>
    <property type="evidence" value="ECO:0007669"/>
    <property type="project" value="UniProtKB-KW"/>
</dbReference>
<evidence type="ECO:0000256" key="1">
    <source>
        <dbReference type="ARBA" id="ARBA00001946"/>
    </source>
</evidence>
<evidence type="ECO:0000313" key="22">
    <source>
        <dbReference type="Proteomes" id="UP000298460"/>
    </source>
</evidence>
<dbReference type="EC" id="6.3.2.12" evidence="6"/>
<dbReference type="Gene3D" id="3.90.190.20">
    <property type="entry name" value="Mur ligase, C-terminal domain"/>
    <property type="match status" value="1"/>
</dbReference>
<feature type="domain" description="Mur ligase C-terminal" evidence="19">
    <location>
        <begin position="305"/>
        <end position="423"/>
    </location>
</feature>
<dbReference type="Pfam" id="PF02875">
    <property type="entry name" value="Mur_ligase_C"/>
    <property type="match status" value="1"/>
</dbReference>
<comment type="catalytic activity">
    <reaction evidence="16">
        <text>(6S)-5,6,7,8-tetrahydrofolyl-(gamma-L-Glu)(n) + L-glutamate + ATP = (6S)-5,6,7,8-tetrahydrofolyl-(gamma-L-Glu)(n+1) + ADP + phosphate + H(+)</text>
        <dbReference type="Rhea" id="RHEA:10580"/>
        <dbReference type="Rhea" id="RHEA-COMP:14738"/>
        <dbReference type="Rhea" id="RHEA-COMP:14740"/>
        <dbReference type="ChEBI" id="CHEBI:15378"/>
        <dbReference type="ChEBI" id="CHEBI:29985"/>
        <dbReference type="ChEBI" id="CHEBI:30616"/>
        <dbReference type="ChEBI" id="CHEBI:43474"/>
        <dbReference type="ChEBI" id="CHEBI:141005"/>
        <dbReference type="ChEBI" id="CHEBI:456216"/>
        <dbReference type="EC" id="6.3.2.17"/>
    </reaction>
</comment>
<evidence type="ECO:0000256" key="16">
    <source>
        <dbReference type="ARBA" id="ARBA00047493"/>
    </source>
</evidence>
<keyword evidence="9 18" id="KW-0436">Ligase</keyword>
<evidence type="ECO:0000256" key="12">
    <source>
        <dbReference type="ARBA" id="ARBA00022840"/>
    </source>
</evidence>
<evidence type="ECO:0000256" key="9">
    <source>
        <dbReference type="ARBA" id="ARBA00022598"/>
    </source>
</evidence>
<keyword evidence="14" id="KW-0289">Folate biosynthesis</keyword>
<dbReference type="GO" id="GO:0005737">
    <property type="term" value="C:cytoplasm"/>
    <property type="evidence" value="ECO:0007669"/>
    <property type="project" value="TreeGrafter"/>
</dbReference>
<evidence type="ECO:0000256" key="11">
    <source>
        <dbReference type="ARBA" id="ARBA00022741"/>
    </source>
</evidence>
<keyword evidence="11 18" id="KW-0547">Nucleotide-binding</keyword>
<dbReference type="PANTHER" id="PTHR11136">
    <property type="entry name" value="FOLYLPOLYGLUTAMATE SYNTHASE-RELATED"/>
    <property type="match status" value="1"/>
</dbReference>
<sequence>MLDNNLEKDYKESLDYLVNLTTFGINLGLGRIQELLKRLENPEKALRVVHVGGTNGKGSTTVMIARILQEAGYKVGVFTSPHMHDWRERMVINGQMIPKEKVIQTIRRVRPILETMVVEGFEHPTEFEVSTALALLYFSEENVDYALIEVGLGGAIDSTNVVSPLISVITNIAMDHMDYLGNDLISIAKVKAGIIKPNSIVVTASDNPDVIQVFREQANTMGVSICLVGEDVRWESTCSGELEQEFNLIGLNTTYSKLRLHLTGFHQLRNAATAVTVCELLQTKYGAHIPQSAIYAGLREVRWPGRLELLSLEPKILLDGAHNLDGALALEQALPLYARDHLILCLGMLADKEREKVVNLLVPLADEVIITRPNSPRAGDWRALGSLAEQYGRPVTCIEDPKEAVIFALSRLHENDMLCVTGSIYMLADARQALIDELKQRSNIKDI</sequence>
<dbReference type="OrthoDB" id="9809356at2"/>
<evidence type="ECO:0000256" key="2">
    <source>
        <dbReference type="ARBA" id="ARBA00004799"/>
    </source>
</evidence>
<dbReference type="Proteomes" id="UP000298460">
    <property type="component" value="Unassembled WGS sequence"/>
</dbReference>
<evidence type="ECO:0000256" key="7">
    <source>
        <dbReference type="ARBA" id="ARBA00013025"/>
    </source>
</evidence>
<comment type="pathway">
    <text evidence="3">Cofactor biosynthesis; tetrahydrofolylpolyglutamate biosynthesis.</text>
</comment>
<evidence type="ECO:0000256" key="4">
    <source>
        <dbReference type="ARBA" id="ARBA00008276"/>
    </source>
</evidence>
<evidence type="ECO:0000256" key="13">
    <source>
        <dbReference type="ARBA" id="ARBA00022842"/>
    </source>
</evidence>
<dbReference type="RefSeq" id="WP_135544639.1">
    <property type="nucleotide sequence ID" value="NZ_SPQQ01000001.1"/>
</dbReference>
<dbReference type="PROSITE" id="PS01012">
    <property type="entry name" value="FOLYLPOLYGLU_SYNT_2"/>
    <property type="match status" value="1"/>
</dbReference>
<reference evidence="21 22" key="1">
    <citation type="submission" date="2019-03" db="EMBL/GenBank/DDBJ databases">
        <title>Draft Genome Sequence of Desulfosporosinus fructosivorans Strain 63.6F, Isolated from Marine Sediment in the Baltic Sea.</title>
        <authorList>
            <person name="Hausmann B."/>
            <person name="Vandieken V."/>
            <person name="Pjevac P."/>
            <person name="Schreck K."/>
            <person name="Herbold C.W."/>
            <person name="Loy A."/>
        </authorList>
    </citation>
    <scope>NUCLEOTIDE SEQUENCE [LARGE SCALE GENOMIC DNA]</scope>
    <source>
        <strain evidence="21 22">63.6F</strain>
    </source>
</reference>
<dbReference type="AlphaFoldDB" id="A0A4Z0RAA8"/>
<evidence type="ECO:0000259" key="19">
    <source>
        <dbReference type="Pfam" id="PF02875"/>
    </source>
</evidence>
<dbReference type="SUPFAM" id="SSF53623">
    <property type="entry name" value="MurD-like peptide ligases, catalytic domain"/>
    <property type="match status" value="1"/>
</dbReference>
<dbReference type="PIRSF" id="PIRSF001563">
    <property type="entry name" value="Folylpolyglu_synth"/>
    <property type="match status" value="1"/>
</dbReference>
<dbReference type="InterPro" id="IPR018109">
    <property type="entry name" value="Folylpolyglutamate_synth_CS"/>
</dbReference>
<comment type="subunit">
    <text evidence="5">Monomer.</text>
</comment>
<comment type="cofactor">
    <cofactor evidence="1">
        <name>Mg(2+)</name>
        <dbReference type="ChEBI" id="CHEBI:18420"/>
    </cofactor>
</comment>